<proteinExistence type="predicted"/>
<evidence type="ECO:0000313" key="2">
    <source>
        <dbReference type="EMBL" id="OUQ07658.1"/>
    </source>
</evidence>
<accession>A0A1Y4QQW4</accession>
<gene>
    <name evidence="2" type="ORF">B5E88_12035</name>
</gene>
<protein>
    <submittedName>
        <fullName evidence="2">Uncharacterized protein</fullName>
    </submittedName>
</protein>
<sequence>MIFMKMLRFKKIYIFLFFIYLILQFKDTLSLLFFFDTGATDIQSLQPLVIKKYLVMDSLKIESLLFECSFYSSFLLPIMITVLGYDYLSLKENYLKYYIGRAEGYRYQLENLRVKLSFIPITIFLMILLIIFSTSYFSGQLDAQFLSSFANRSFLNPIFSSLMSYIFFYLVMISIAILVNARLYFKMLDYCRNFMKGAIFYLAFIWLLSSVLYHVLPYYFVPMNTIMFLSYDVTILNILLPYSLYILMFFVLERYTHEI</sequence>
<evidence type="ECO:0000256" key="1">
    <source>
        <dbReference type="SAM" id="Phobius"/>
    </source>
</evidence>
<dbReference type="RefSeq" id="WP_087216309.1">
    <property type="nucleotide sequence ID" value="NZ_NFLC01000048.1"/>
</dbReference>
<feature type="transmembrane region" description="Helical" evidence="1">
    <location>
        <begin position="70"/>
        <end position="88"/>
    </location>
</feature>
<keyword evidence="1" id="KW-0472">Membrane</keyword>
<evidence type="ECO:0000313" key="3">
    <source>
        <dbReference type="Proteomes" id="UP000196074"/>
    </source>
</evidence>
<dbReference type="Proteomes" id="UP000196074">
    <property type="component" value="Unassembled WGS sequence"/>
</dbReference>
<feature type="transmembrane region" description="Helical" evidence="1">
    <location>
        <begin position="158"/>
        <end position="179"/>
    </location>
</feature>
<comment type="caution">
    <text evidence="2">The sequence shown here is derived from an EMBL/GenBank/DDBJ whole genome shotgun (WGS) entry which is preliminary data.</text>
</comment>
<reference evidence="3" key="1">
    <citation type="submission" date="2017-04" db="EMBL/GenBank/DDBJ databases">
        <title>Function of individual gut microbiota members based on whole genome sequencing of pure cultures obtained from chicken caecum.</title>
        <authorList>
            <person name="Medvecky M."/>
            <person name="Cejkova D."/>
            <person name="Polansky O."/>
            <person name="Karasova D."/>
            <person name="Kubasova T."/>
            <person name="Cizek A."/>
            <person name="Rychlik I."/>
        </authorList>
    </citation>
    <scope>NUCLEOTIDE SEQUENCE [LARGE SCALE GENOMIC DNA]</scope>
    <source>
        <strain evidence="3">An144</strain>
    </source>
</reference>
<dbReference type="EMBL" id="NFLC01000048">
    <property type="protein sequence ID" value="OUQ07658.1"/>
    <property type="molecule type" value="Genomic_DNA"/>
</dbReference>
<keyword evidence="1" id="KW-0812">Transmembrane</keyword>
<feature type="transmembrane region" description="Helical" evidence="1">
    <location>
        <begin position="116"/>
        <end position="138"/>
    </location>
</feature>
<organism evidence="2 3">
    <name type="scientific">Enterococcus cecorum</name>
    <dbReference type="NCBI Taxonomy" id="44008"/>
    <lineage>
        <taxon>Bacteria</taxon>
        <taxon>Bacillati</taxon>
        <taxon>Bacillota</taxon>
        <taxon>Bacilli</taxon>
        <taxon>Lactobacillales</taxon>
        <taxon>Enterococcaceae</taxon>
        <taxon>Enterococcus</taxon>
    </lineage>
</organism>
<dbReference type="AlphaFoldDB" id="A0A1Y4QQW4"/>
<keyword evidence="1" id="KW-1133">Transmembrane helix</keyword>
<feature type="transmembrane region" description="Helical" evidence="1">
    <location>
        <begin position="233"/>
        <end position="252"/>
    </location>
</feature>
<feature type="transmembrane region" description="Helical" evidence="1">
    <location>
        <begin position="199"/>
        <end position="221"/>
    </location>
</feature>
<name>A0A1Y4QQW4_9ENTE</name>
<feature type="transmembrane region" description="Helical" evidence="1">
    <location>
        <begin position="12"/>
        <end position="35"/>
    </location>
</feature>